<name>A0ABQ2UWN4_9ACTN</name>
<proteinExistence type="predicted"/>
<gene>
    <name evidence="1" type="ORF">GCM10010211_23230</name>
</gene>
<protein>
    <submittedName>
        <fullName evidence="1">Uncharacterized protein</fullName>
    </submittedName>
</protein>
<comment type="caution">
    <text evidence="1">The sequence shown here is derived from an EMBL/GenBank/DDBJ whole genome shotgun (WGS) entry which is preliminary data.</text>
</comment>
<reference evidence="2" key="1">
    <citation type="journal article" date="2019" name="Int. J. Syst. Evol. Microbiol.">
        <title>The Global Catalogue of Microorganisms (GCM) 10K type strain sequencing project: providing services to taxonomists for standard genome sequencing and annotation.</title>
        <authorList>
            <consortium name="The Broad Institute Genomics Platform"/>
            <consortium name="The Broad Institute Genome Sequencing Center for Infectious Disease"/>
            <person name="Wu L."/>
            <person name="Ma J."/>
        </authorList>
    </citation>
    <scope>NUCLEOTIDE SEQUENCE [LARGE SCALE GENOMIC DNA]</scope>
    <source>
        <strain evidence="2">JCM 3399</strain>
    </source>
</reference>
<sequence length="131" mass="13900">MATNPLEVDDMTDATARLLPWSSADGKACFVVGDGTGPVSRIADSIEAAQLDSAADLIDESRRVLAGRAWTSGELQLLTVELTDSLAEVHRIAKSRGARLPKPPPAVVHVPAGEAVKPCPFPCEVCRRKGR</sequence>
<organism evidence="1 2">
    <name type="scientific">Streptomyces albospinus</name>
    <dbReference type="NCBI Taxonomy" id="285515"/>
    <lineage>
        <taxon>Bacteria</taxon>
        <taxon>Bacillati</taxon>
        <taxon>Actinomycetota</taxon>
        <taxon>Actinomycetes</taxon>
        <taxon>Kitasatosporales</taxon>
        <taxon>Streptomycetaceae</taxon>
        <taxon>Streptomyces</taxon>
    </lineage>
</organism>
<dbReference type="Proteomes" id="UP000654471">
    <property type="component" value="Unassembled WGS sequence"/>
</dbReference>
<evidence type="ECO:0000313" key="1">
    <source>
        <dbReference type="EMBL" id="GGU57719.1"/>
    </source>
</evidence>
<accession>A0ABQ2UWN4</accession>
<dbReference type="EMBL" id="BMRP01000006">
    <property type="protein sequence ID" value="GGU57719.1"/>
    <property type="molecule type" value="Genomic_DNA"/>
</dbReference>
<keyword evidence="2" id="KW-1185">Reference proteome</keyword>
<evidence type="ECO:0000313" key="2">
    <source>
        <dbReference type="Proteomes" id="UP000654471"/>
    </source>
</evidence>